<name>A0A6U6EPX1_9STRA</name>
<evidence type="ECO:0000256" key="1">
    <source>
        <dbReference type="ARBA" id="ARBA00004477"/>
    </source>
</evidence>
<evidence type="ECO:0000256" key="11">
    <source>
        <dbReference type="ARBA" id="ARBA00023136"/>
    </source>
</evidence>
<evidence type="ECO:0000256" key="13">
    <source>
        <dbReference type="ARBA" id="ARBA00083451"/>
    </source>
</evidence>
<accession>A0A6U6EPX1</accession>
<dbReference type="InterPro" id="IPR001915">
    <property type="entry name" value="Peptidase_M48"/>
</dbReference>
<feature type="transmembrane region" description="Helical" evidence="17">
    <location>
        <begin position="159"/>
        <end position="178"/>
    </location>
</feature>
<evidence type="ECO:0000256" key="5">
    <source>
        <dbReference type="ARBA" id="ARBA00022723"/>
    </source>
</evidence>
<dbReference type="InterPro" id="IPR027057">
    <property type="entry name" value="CAXX_Prtase_1"/>
</dbReference>
<feature type="transmembrane region" description="Helical" evidence="17">
    <location>
        <begin position="390"/>
        <end position="410"/>
    </location>
</feature>
<evidence type="ECO:0000259" key="18">
    <source>
        <dbReference type="Pfam" id="PF01435"/>
    </source>
</evidence>
<feature type="binding site" evidence="15">
    <location>
        <position position="379"/>
    </location>
    <ligand>
        <name>Zn(2+)</name>
        <dbReference type="ChEBI" id="CHEBI:29105"/>
        <note>catalytic</note>
    </ligand>
</feature>
<dbReference type="GO" id="GO:0004222">
    <property type="term" value="F:metalloendopeptidase activity"/>
    <property type="evidence" value="ECO:0007669"/>
    <property type="project" value="InterPro"/>
</dbReference>
<feature type="transmembrane region" description="Helical" evidence="17">
    <location>
        <begin position="249"/>
        <end position="268"/>
    </location>
</feature>
<evidence type="ECO:0000256" key="2">
    <source>
        <dbReference type="ARBA" id="ARBA00012336"/>
    </source>
</evidence>
<evidence type="ECO:0000256" key="10">
    <source>
        <dbReference type="ARBA" id="ARBA00023049"/>
    </source>
</evidence>
<evidence type="ECO:0000256" key="9">
    <source>
        <dbReference type="ARBA" id="ARBA00022989"/>
    </source>
</evidence>
<dbReference type="EMBL" id="HBKQ01020721">
    <property type="protein sequence ID" value="CAE2236412.1"/>
    <property type="molecule type" value="Transcribed_RNA"/>
</dbReference>
<evidence type="ECO:0000256" key="3">
    <source>
        <dbReference type="ARBA" id="ARBA00022670"/>
    </source>
</evidence>
<keyword evidence="4 17" id="KW-0812">Transmembrane</keyword>
<evidence type="ECO:0000256" key="15">
    <source>
        <dbReference type="PIRSR" id="PIRSR627057-2"/>
    </source>
</evidence>
<comment type="subcellular location">
    <subcellularLocation>
        <location evidence="1">Endoplasmic reticulum membrane</location>
        <topology evidence="1">Multi-pass membrane protein</topology>
    </subcellularLocation>
</comment>
<feature type="region of interest" description="Disordered" evidence="16">
    <location>
        <begin position="74"/>
        <end position="128"/>
    </location>
</feature>
<dbReference type="GO" id="GO:0071586">
    <property type="term" value="P:CAAX-box protein processing"/>
    <property type="evidence" value="ECO:0007669"/>
    <property type="project" value="InterPro"/>
</dbReference>
<dbReference type="GO" id="GO:0005789">
    <property type="term" value="C:endoplasmic reticulum membrane"/>
    <property type="evidence" value="ECO:0007669"/>
    <property type="project" value="UniProtKB-SubCell"/>
</dbReference>
<dbReference type="InterPro" id="IPR032456">
    <property type="entry name" value="Peptidase_M48_N"/>
</dbReference>
<evidence type="ECO:0000313" key="21">
    <source>
        <dbReference type="EMBL" id="CAE2236412.1"/>
    </source>
</evidence>
<keyword evidence="3" id="KW-0645">Protease</keyword>
<evidence type="ECO:0000256" key="17">
    <source>
        <dbReference type="SAM" id="Phobius"/>
    </source>
</evidence>
<keyword evidence="5 15" id="KW-0479">Metal-binding</keyword>
<feature type="transmembrane region" description="Helical" evidence="17">
    <location>
        <begin position="28"/>
        <end position="47"/>
    </location>
</feature>
<dbReference type="EC" id="3.4.24.84" evidence="2"/>
<gene>
    <name evidence="20" type="ORF">OAUR00152_LOCUS14019</name>
    <name evidence="21" type="ORF">OAUR00152_LOCUS14022</name>
</gene>
<feature type="active site" description="Proton donor" evidence="14">
    <location>
        <position position="468"/>
    </location>
</feature>
<comment type="catalytic activity">
    <reaction evidence="12">
        <text>Hydrolyzes the peptide bond -P2-(S-farnesyl or geranylgeranyl)C-P1'-P2'-P3'-COOH where P1' and P2' are amino acids with aliphatic side chains and P3' is any C-terminal residue.</text>
        <dbReference type="EC" id="3.4.24.84"/>
    </reaction>
</comment>
<evidence type="ECO:0000256" key="8">
    <source>
        <dbReference type="ARBA" id="ARBA00022833"/>
    </source>
</evidence>
<feature type="transmembrane region" description="Helical" evidence="17">
    <location>
        <begin position="274"/>
        <end position="298"/>
    </location>
</feature>
<keyword evidence="8 15" id="KW-0862">Zinc</keyword>
<feature type="active site" evidence="14">
    <location>
        <position position="380"/>
    </location>
</feature>
<keyword evidence="6" id="KW-0378">Hydrolase</keyword>
<feature type="transmembrane region" description="Helical" evidence="17">
    <location>
        <begin position="430"/>
        <end position="448"/>
    </location>
</feature>
<feature type="compositionally biased region" description="Basic and acidic residues" evidence="16">
    <location>
        <begin position="74"/>
        <end position="112"/>
    </location>
</feature>
<keyword evidence="11 17" id="KW-0472">Membrane</keyword>
<dbReference type="Pfam" id="PF16491">
    <property type="entry name" value="Peptidase_M48_N"/>
    <property type="match status" value="1"/>
</dbReference>
<feature type="domain" description="Peptidase M48" evidence="18">
    <location>
        <begin position="306"/>
        <end position="520"/>
    </location>
</feature>
<keyword evidence="7" id="KW-0256">Endoplasmic reticulum</keyword>
<dbReference type="CDD" id="cd07343">
    <property type="entry name" value="M48A_Zmpste24p_like"/>
    <property type="match status" value="1"/>
</dbReference>
<comment type="cofactor">
    <cofactor evidence="15">
        <name>Zn(2+)</name>
        <dbReference type="ChEBI" id="CHEBI:29105"/>
    </cofactor>
    <text evidence="15">Binds 1 zinc ion per subunit.</text>
</comment>
<dbReference type="FunFam" id="3.30.2010.10:FF:000002">
    <property type="entry name" value="CAAX prenyl protease"/>
    <property type="match status" value="1"/>
</dbReference>
<evidence type="ECO:0000313" key="20">
    <source>
        <dbReference type="EMBL" id="CAE2236404.1"/>
    </source>
</evidence>
<protein>
    <recommendedName>
        <fullName evidence="2">Ste24 endopeptidase</fullName>
        <ecNumber evidence="2">3.4.24.84</ecNumber>
    </recommendedName>
    <alternativeName>
        <fullName evidence="13">Prenyl protein-specific endoprotease 1</fullName>
    </alternativeName>
</protein>
<reference evidence="21" key="1">
    <citation type="submission" date="2021-01" db="EMBL/GenBank/DDBJ databases">
        <authorList>
            <person name="Corre E."/>
            <person name="Pelletier E."/>
            <person name="Niang G."/>
            <person name="Scheremetjew M."/>
            <person name="Finn R."/>
            <person name="Kale V."/>
            <person name="Holt S."/>
            <person name="Cochrane G."/>
            <person name="Meng A."/>
            <person name="Brown T."/>
            <person name="Cohen L."/>
        </authorList>
    </citation>
    <scope>NUCLEOTIDE SEQUENCE</scope>
    <source>
        <strain evidence="21">Isolate 1302-5</strain>
    </source>
</reference>
<evidence type="ECO:0000256" key="4">
    <source>
        <dbReference type="ARBA" id="ARBA00022692"/>
    </source>
</evidence>
<evidence type="ECO:0000256" key="14">
    <source>
        <dbReference type="PIRSR" id="PIRSR627057-1"/>
    </source>
</evidence>
<keyword evidence="9 17" id="KW-1133">Transmembrane helix</keyword>
<dbReference type="GO" id="GO:0046872">
    <property type="term" value="F:metal ion binding"/>
    <property type="evidence" value="ECO:0007669"/>
    <property type="project" value="UniProtKB-KW"/>
</dbReference>
<evidence type="ECO:0000259" key="19">
    <source>
        <dbReference type="Pfam" id="PF16491"/>
    </source>
</evidence>
<feature type="region of interest" description="Disordered" evidence="16">
    <location>
        <begin position="1"/>
        <end position="21"/>
    </location>
</feature>
<sequence>MSSFPFRPLYTQTGSIPSPEEEGSLEHYALLMTIAFTVVVYALEATLDFRQRGAYQGSDFPRELEDTVRRLDEEAAKDAKEAKEKEGDEQKGEATSEEKEELDKKDDSKKDGEGDDEEDDKTKSRVDHHKPLLPQLQTKFQSAQSYGQDKINFSIFSNVYHLLEALAFLLVGFSPYMWDKSVEYGTAFFGWDEETDEIKVTLIFLLLTTLVSTVMGLPFEVYQTFYIEKKHGFSKVTVKLFITDKIKSLLLSIAIGGPFVALLLQIIKWGGDHFYLYVWAFVFVFSVAMMTIIPVYIMPLFNKYEPLKEGDLKQGIFALADRVKYPLTKLFVVDGSKRSSHSNAYMFGFGKNKRIVLYDTLLKGDGKVRDDEVIAILGHELGHWKLKHTLINFVVSQLYFGAAFYGFSLSYGSDNLYAAFGFDGLRDGRIVPTIVALTIFFETLWAPVDKVLSFLLTYESRIFEFQADKFSVDLGMSARLQSGLAKIHLENLGAMCSDPWYSAYHYSHPPLVERLAAMMELDKKAK</sequence>
<organism evidence="21">
    <name type="scientific">Odontella aurita</name>
    <dbReference type="NCBI Taxonomy" id="265563"/>
    <lineage>
        <taxon>Eukaryota</taxon>
        <taxon>Sar</taxon>
        <taxon>Stramenopiles</taxon>
        <taxon>Ochrophyta</taxon>
        <taxon>Bacillariophyta</taxon>
        <taxon>Mediophyceae</taxon>
        <taxon>Biddulphiophycidae</taxon>
        <taxon>Eupodiscales</taxon>
        <taxon>Odontellaceae</taxon>
        <taxon>Odontella</taxon>
    </lineage>
</organism>
<dbReference type="PANTHER" id="PTHR10120">
    <property type="entry name" value="CAAX PRENYL PROTEASE 1"/>
    <property type="match status" value="1"/>
</dbReference>
<evidence type="ECO:0000256" key="7">
    <source>
        <dbReference type="ARBA" id="ARBA00022824"/>
    </source>
</evidence>
<evidence type="ECO:0000256" key="16">
    <source>
        <dbReference type="SAM" id="MobiDB-lite"/>
    </source>
</evidence>
<dbReference type="AlphaFoldDB" id="A0A6U6EPX1"/>
<proteinExistence type="predicted"/>
<dbReference type="Gene3D" id="3.30.2010.10">
    <property type="entry name" value="Metalloproteases ('zincins'), catalytic domain"/>
    <property type="match status" value="1"/>
</dbReference>
<evidence type="ECO:0000256" key="6">
    <source>
        <dbReference type="ARBA" id="ARBA00022801"/>
    </source>
</evidence>
<feature type="transmembrane region" description="Helical" evidence="17">
    <location>
        <begin position="198"/>
        <end position="219"/>
    </location>
</feature>
<evidence type="ECO:0000256" key="12">
    <source>
        <dbReference type="ARBA" id="ARBA00044456"/>
    </source>
</evidence>
<dbReference type="EMBL" id="HBKQ01020717">
    <property type="protein sequence ID" value="CAE2236404.1"/>
    <property type="molecule type" value="Transcribed_RNA"/>
</dbReference>
<feature type="domain" description="CAAX prenyl protease 1 N-terminal" evidence="19">
    <location>
        <begin position="137"/>
        <end position="303"/>
    </location>
</feature>
<dbReference type="Pfam" id="PF01435">
    <property type="entry name" value="Peptidase_M48"/>
    <property type="match status" value="1"/>
</dbReference>
<feature type="binding site" evidence="15">
    <location>
        <position position="383"/>
    </location>
    <ligand>
        <name>Zn(2+)</name>
        <dbReference type="ChEBI" id="CHEBI:29105"/>
        <note>catalytic</note>
    </ligand>
</feature>
<feature type="binding site" evidence="15">
    <location>
        <position position="464"/>
    </location>
    <ligand>
        <name>Zn(2+)</name>
        <dbReference type="ChEBI" id="CHEBI:29105"/>
        <note>catalytic</note>
    </ligand>
</feature>
<keyword evidence="10" id="KW-0482">Metalloprotease</keyword>